<accession>A0A9X2HUW5</accession>
<feature type="signal peptide" evidence="1">
    <location>
        <begin position="1"/>
        <end position="22"/>
    </location>
</feature>
<proteinExistence type="predicted"/>
<reference evidence="2" key="2">
    <citation type="submission" date="2023-01" db="EMBL/GenBank/DDBJ databases">
        <title>Gilvimarinus xylanilyticus HB14 isolated from Caulerpa lentillifera aquaculture base in Hainan, China.</title>
        <authorList>
            <person name="Zhang Y.-J."/>
        </authorList>
    </citation>
    <scope>NUCLEOTIDE SEQUENCE</scope>
    <source>
        <strain evidence="2">HB14</strain>
    </source>
</reference>
<dbReference type="EMBL" id="JAMFTH010000001">
    <property type="protein sequence ID" value="MCP8898069.1"/>
    <property type="molecule type" value="Genomic_DNA"/>
</dbReference>
<gene>
    <name evidence="2" type="ORF">M6D89_02005</name>
</gene>
<dbReference type="GO" id="GO:0016829">
    <property type="term" value="F:lyase activity"/>
    <property type="evidence" value="ECO:0007669"/>
    <property type="project" value="UniProtKB-KW"/>
</dbReference>
<dbReference type="CDD" id="cd14251">
    <property type="entry name" value="PL-6"/>
    <property type="match status" value="1"/>
</dbReference>
<dbReference type="Pfam" id="PF14592">
    <property type="entry name" value="Chondroitinas_B"/>
    <property type="match status" value="1"/>
</dbReference>
<dbReference type="RefSeq" id="WP_253966359.1">
    <property type="nucleotide sequence ID" value="NZ_JAMFTH010000001.1"/>
</dbReference>
<name>A0A9X2HUW5_9GAMM</name>
<dbReference type="InterPro" id="IPR006626">
    <property type="entry name" value="PbH1"/>
</dbReference>
<dbReference type="InterPro" id="IPR011050">
    <property type="entry name" value="Pectin_lyase_fold/virulence"/>
</dbReference>
<sequence length="736" mass="80505">MNNKSPLRSSLFVLALFPALCAAKDYSVSDFSEYQNAVDQLEPGDRVLLQDGVWSDVEFVFSARGTAEEPITLAAENPGKAIISGRSNLKLAGEHLVVRGLVFKNGYTPSDTVISFRTAKPKSEEDYSTIAMNTRLTEVVIDDFSNPDRYETDYWVSVYGKNNRIDHNHFSFKRNKGVTMAVRLDTEHSRENNHVIEYNYFGPRPVLGSNGGETLRIGTSHFSLSDSLTTVAHNYFEHCDGEVEIISNKSGNNVLKNNVFFESRGTLTLRHGNGNLVEGNAFIGNGVDHTGGIRVINADQIVRNNYMSGLTGSRFGGGLVVMNGVPNSPINRYHQVDNALITGNTLVNVDRIIFGAGSDEERSAAPSNSRFENNTIVNDSGESPFELHDSVKGIEFDGNKANFSVAKELKEGFTKVDNLDVSVPELPVEKDEVGVSWYPKYEKTDRFSRKNSVKVAPGADTVLDVYSGLEDAAELVLDEGHYHFSKTLILDKPLVIKGAGKGKTTLTFARKSLVDLMNGSSLRLQDLTVSGARAPDDKANAVIRSDSSPMTKNFQLELLGVEVQDLDINKDFDVIKLRKSTFADEVLIKDSSFNNIKGSVLKLDSEKDDYGMYNAEYITVKNSTVSNATGGLMTVYRGGTDESTFGPHVHVAGVTIESSPAADSSGHSILLHGVQRGLIESNHFVNSAPVLIQHTVGGPVIRIESNTYSNKPLYKVESVVSGMESTFSADNNNFSE</sequence>
<evidence type="ECO:0000313" key="2">
    <source>
        <dbReference type="EMBL" id="MCP8898069.1"/>
    </source>
</evidence>
<protein>
    <submittedName>
        <fullName evidence="2">Polysaccharide lyase 6 family protein</fullName>
    </submittedName>
</protein>
<keyword evidence="3" id="KW-1185">Reference proteome</keyword>
<dbReference type="Proteomes" id="UP001139319">
    <property type="component" value="Unassembled WGS sequence"/>
</dbReference>
<dbReference type="Gene3D" id="2.160.20.10">
    <property type="entry name" value="Single-stranded right-handed beta-helix, Pectin lyase-like"/>
    <property type="match status" value="2"/>
</dbReference>
<dbReference type="SMART" id="SM00710">
    <property type="entry name" value="PbH1"/>
    <property type="match status" value="8"/>
</dbReference>
<evidence type="ECO:0000256" key="1">
    <source>
        <dbReference type="SAM" id="SignalP"/>
    </source>
</evidence>
<dbReference type="AlphaFoldDB" id="A0A9X2HUW5"/>
<feature type="chain" id="PRO_5040995618" evidence="1">
    <location>
        <begin position="23"/>
        <end position="736"/>
    </location>
</feature>
<dbReference type="SUPFAM" id="SSF51126">
    <property type="entry name" value="Pectin lyase-like"/>
    <property type="match status" value="2"/>
</dbReference>
<reference evidence="2" key="1">
    <citation type="submission" date="2022-05" db="EMBL/GenBank/DDBJ databases">
        <authorList>
            <person name="Sun H.-N."/>
        </authorList>
    </citation>
    <scope>NUCLEOTIDE SEQUENCE</scope>
    <source>
        <strain evidence="2">HB14</strain>
    </source>
</reference>
<keyword evidence="1" id="KW-0732">Signal</keyword>
<dbReference type="InterPro" id="IPR039513">
    <property type="entry name" value="PL-6"/>
</dbReference>
<evidence type="ECO:0000313" key="3">
    <source>
        <dbReference type="Proteomes" id="UP001139319"/>
    </source>
</evidence>
<organism evidence="2 3">
    <name type="scientific">Gilvimarinus xylanilyticus</name>
    <dbReference type="NCBI Taxonomy" id="2944139"/>
    <lineage>
        <taxon>Bacteria</taxon>
        <taxon>Pseudomonadati</taxon>
        <taxon>Pseudomonadota</taxon>
        <taxon>Gammaproteobacteria</taxon>
        <taxon>Cellvibrionales</taxon>
        <taxon>Cellvibrionaceae</taxon>
        <taxon>Gilvimarinus</taxon>
    </lineage>
</organism>
<dbReference type="InterPro" id="IPR012334">
    <property type="entry name" value="Pectin_lyas_fold"/>
</dbReference>
<comment type="caution">
    <text evidence="2">The sequence shown here is derived from an EMBL/GenBank/DDBJ whole genome shotgun (WGS) entry which is preliminary data.</text>
</comment>
<keyword evidence="2" id="KW-0456">Lyase</keyword>